<dbReference type="CDD" id="cd01647">
    <property type="entry name" value="RT_LTR"/>
    <property type="match status" value="1"/>
</dbReference>
<dbReference type="GO" id="GO:0003964">
    <property type="term" value="F:RNA-directed DNA polymerase activity"/>
    <property type="evidence" value="ECO:0007669"/>
    <property type="project" value="UniProtKB-KW"/>
</dbReference>
<keyword evidence="1" id="KW-0808">Transferase</keyword>
<keyword evidence="5" id="KW-0378">Hydrolase</keyword>
<dbReference type="PANTHER" id="PTHR37984">
    <property type="entry name" value="PROTEIN CBG26694"/>
    <property type="match status" value="1"/>
</dbReference>
<dbReference type="EMBL" id="CAJOBF010007640">
    <property type="protein sequence ID" value="CAF4237725.1"/>
    <property type="molecule type" value="Genomic_DNA"/>
</dbReference>
<comment type="caution">
    <text evidence="9">The sequence shown here is derived from an EMBL/GenBank/DDBJ whole genome shotgun (WGS) entry which is preliminary data.</text>
</comment>
<protein>
    <submittedName>
        <fullName evidence="9">Uncharacterized protein</fullName>
    </submittedName>
</protein>
<evidence type="ECO:0000313" key="9">
    <source>
        <dbReference type="EMBL" id="CAF4237725.1"/>
    </source>
</evidence>
<evidence type="ECO:0000256" key="6">
    <source>
        <dbReference type="ARBA" id="ARBA00022918"/>
    </source>
</evidence>
<evidence type="ECO:0000256" key="4">
    <source>
        <dbReference type="ARBA" id="ARBA00022759"/>
    </source>
</evidence>
<dbReference type="AlphaFoldDB" id="A0A820DTP6"/>
<evidence type="ECO:0000256" key="3">
    <source>
        <dbReference type="ARBA" id="ARBA00022722"/>
    </source>
</evidence>
<organism evidence="9 10">
    <name type="scientific">Rotaria magnacalcarata</name>
    <dbReference type="NCBI Taxonomy" id="392030"/>
    <lineage>
        <taxon>Eukaryota</taxon>
        <taxon>Metazoa</taxon>
        <taxon>Spiralia</taxon>
        <taxon>Gnathifera</taxon>
        <taxon>Rotifera</taxon>
        <taxon>Eurotatoria</taxon>
        <taxon>Bdelloidea</taxon>
        <taxon>Philodinida</taxon>
        <taxon>Philodinidae</taxon>
        <taxon>Rotaria</taxon>
    </lineage>
</organism>
<keyword evidence="3" id="KW-0540">Nuclease</keyword>
<dbReference type="Pfam" id="PF17917">
    <property type="entry name" value="RT_RNaseH"/>
    <property type="match status" value="1"/>
</dbReference>
<evidence type="ECO:0000256" key="5">
    <source>
        <dbReference type="ARBA" id="ARBA00022801"/>
    </source>
</evidence>
<evidence type="ECO:0000313" key="10">
    <source>
        <dbReference type="Proteomes" id="UP000663842"/>
    </source>
</evidence>
<feature type="domain" description="Reverse transcriptase RNase H-like" evidence="8">
    <location>
        <begin position="367"/>
        <end position="469"/>
    </location>
</feature>
<evidence type="ECO:0000259" key="7">
    <source>
        <dbReference type="Pfam" id="PF00078"/>
    </source>
</evidence>
<dbReference type="Gene3D" id="3.10.20.370">
    <property type="match status" value="1"/>
</dbReference>
<dbReference type="GO" id="GO:0016787">
    <property type="term" value="F:hydrolase activity"/>
    <property type="evidence" value="ECO:0007669"/>
    <property type="project" value="UniProtKB-KW"/>
</dbReference>
<dbReference type="Proteomes" id="UP000663842">
    <property type="component" value="Unassembled WGS sequence"/>
</dbReference>
<dbReference type="InterPro" id="IPR050951">
    <property type="entry name" value="Retrovirus_Pol_polyprotein"/>
</dbReference>
<keyword evidence="4" id="KW-0255">Endonuclease</keyword>
<dbReference type="SUPFAM" id="SSF56672">
    <property type="entry name" value="DNA/RNA polymerases"/>
    <property type="match status" value="1"/>
</dbReference>
<dbReference type="InterPro" id="IPR000477">
    <property type="entry name" value="RT_dom"/>
</dbReference>
<dbReference type="PANTHER" id="PTHR37984:SF5">
    <property type="entry name" value="PROTEIN NYNRIN-LIKE"/>
    <property type="match status" value="1"/>
</dbReference>
<feature type="domain" description="Reverse transcriptase" evidence="7">
    <location>
        <begin position="264"/>
        <end position="360"/>
    </location>
</feature>
<dbReference type="InterPro" id="IPR043128">
    <property type="entry name" value="Rev_trsase/Diguanyl_cyclase"/>
</dbReference>
<keyword evidence="6" id="KW-0695">RNA-directed DNA polymerase</keyword>
<evidence type="ECO:0000256" key="1">
    <source>
        <dbReference type="ARBA" id="ARBA00022679"/>
    </source>
</evidence>
<dbReference type="CDD" id="cd09274">
    <property type="entry name" value="RNase_HI_RT_Ty3"/>
    <property type="match status" value="1"/>
</dbReference>
<evidence type="ECO:0000256" key="2">
    <source>
        <dbReference type="ARBA" id="ARBA00022695"/>
    </source>
</evidence>
<dbReference type="Gene3D" id="3.30.70.270">
    <property type="match status" value="1"/>
</dbReference>
<sequence length="497" mass="56860">MLNVMGCPRNVSLQETLLESQRVEEILYHRMIENNQINQLFNNATYNNNSFLNGNDAASNRKDDHMRASRTKKTYLLCTAEQITIPPYHAHYIGVKPTVPFRSPTNNEYEECELQPFIRKSKDYQVMPQIANGVLSPAKNLCIQAANLSKATITILVDQKLTTISRKNIKQLNAIDHLAKTNVKEAPDTRDDNIINLSNTDISNDQKTQLQQLVKQYPDVFTNKSSRTSKREIIQDNINEILQEEIIALSSSPWASSVLLAAEKDGSLRFCIDYRALNAVTIRDAYPIPRIDDTLDALEEAKFISTIHLRSGYWQVQMDPKSQALTSFIRHKGLYEFKAMPYGLLNAPATFQRLMDIVLSIKNTPNFQCPFTLTVDACVYGLGAVLAQEYNGEKFVIVYASRTLPSAERNYSSTEREALAIVWATKHFHPYFERMEIFIRTDCQALQWLKESKDVTERLGRWAMHLAAFQIKKIKYRPGATNTNSDPLWRYPQEESS</sequence>
<keyword evidence="2" id="KW-0548">Nucleotidyltransferase</keyword>
<gene>
    <name evidence="9" type="ORF">UXM345_LOCUS30002</name>
</gene>
<dbReference type="InterPro" id="IPR041373">
    <property type="entry name" value="RT_RNaseH"/>
</dbReference>
<reference evidence="9" key="1">
    <citation type="submission" date="2021-02" db="EMBL/GenBank/DDBJ databases">
        <authorList>
            <person name="Nowell W R."/>
        </authorList>
    </citation>
    <scope>NUCLEOTIDE SEQUENCE</scope>
</reference>
<accession>A0A820DTP6</accession>
<name>A0A820DTP6_9BILA</name>
<dbReference type="FunFam" id="3.10.20.370:FF:000001">
    <property type="entry name" value="Retrovirus-related Pol polyprotein from transposon 17.6-like protein"/>
    <property type="match status" value="1"/>
</dbReference>
<dbReference type="Pfam" id="PF00078">
    <property type="entry name" value="RVT_1"/>
    <property type="match status" value="1"/>
</dbReference>
<dbReference type="GO" id="GO:0004519">
    <property type="term" value="F:endonuclease activity"/>
    <property type="evidence" value="ECO:0007669"/>
    <property type="project" value="UniProtKB-KW"/>
</dbReference>
<proteinExistence type="predicted"/>
<dbReference type="Gene3D" id="3.10.10.10">
    <property type="entry name" value="HIV Type 1 Reverse Transcriptase, subunit A, domain 1"/>
    <property type="match status" value="1"/>
</dbReference>
<dbReference type="InterPro" id="IPR043502">
    <property type="entry name" value="DNA/RNA_pol_sf"/>
</dbReference>
<evidence type="ECO:0000259" key="8">
    <source>
        <dbReference type="Pfam" id="PF17917"/>
    </source>
</evidence>